<dbReference type="Proteomes" id="UP000033054">
    <property type="component" value="Chromosome"/>
</dbReference>
<feature type="transmembrane region" description="Helical" evidence="8">
    <location>
        <begin position="7"/>
        <end position="24"/>
    </location>
</feature>
<gene>
    <name evidence="10" type="ORF">SD10_14855</name>
</gene>
<dbReference type="KEGG" id="srd:SD10_14855"/>
<feature type="transmembrane region" description="Helical" evidence="8">
    <location>
        <begin position="369"/>
        <end position="389"/>
    </location>
</feature>
<evidence type="ECO:0000256" key="3">
    <source>
        <dbReference type="ARBA" id="ARBA00022448"/>
    </source>
</evidence>
<dbReference type="GO" id="GO:1990961">
    <property type="term" value="P:xenobiotic detoxification by transmembrane export across the plasma membrane"/>
    <property type="evidence" value="ECO:0007669"/>
    <property type="project" value="InterPro"/>
</dbReference>
<dbReference type="Gene3D" id="1.20.1720.10">
    <property type="entry name" value="Multidrug resistance protein D"/>
    <property type="match status" value="1"/>
</dbReference>
<dbReference type="InterPro" id="IPR011701">
    <property type="entry name" value="MFS"/>
</dbReference>
<proteinExistence type="inferred from homology"/>
<evidence type="ECO:0000256" key="5">
    <source>
        <dbReference type="ARBA" id="ARBA00022692"/>
    </source>
</evidence>
<feature type="transmembrane region" description="Helical" evidence="8">
    <location>
        <begin position="100"/>
        <end position="121"/>
    </location>
</feature>
<comment type="subcellular location">
    <subcellularLocation>
        <location evidence="1">Cell membrane</location>
        <topology evidence="1">Multi-pass membrane protein</topology>
    </subcellularLocation>
</comment>
<keyword evidence="7 8" id="KW-0472">Membrane</keyword>
<feature type="transmembrane region" description="Helical" evidence="8">
    <location>
        <begin position="75"/>
        <end position="94"/>
    </location>
</feature>
<dbReference type="Pfam" id="PF07690">
    <property type="entry name" value="MFS_1"/>
    <property type="match status" value="1"/>
</dbReference>
<keyword evidence="6 8" id="KW-1133">Transmembrane helix</keyword>
<evidence type="ECO:0000256" key="7">
    <source>
        <dbReference type="ARBA" id="ARBA00023136"/>
    </source>
</evidence>
<comment type="similarity">
    <text evidence="2">Belongs to the major facilitator superfamily. Bcr/CmlA family.</text>
</comment>
<dbReference type="GO" id="GO:0042910">
    <property type="term" value="F:xenobiotic transmembrane transporter activity"/>
    <property type="evidence" value="ECO:0007669"/>
    <property type="project" value="InterPro"/>
</dbReference>
<dbReference type="RefSeq" id="WP_046574692.1">
    <property type="nucleotide sequence ID" value="NZ_CP010429.1"/>
</dbReference>
<dbReference type="PANTHER" id="PTHR23502:SF132">
    <property type="entry name" value="POLYAMINE TRANSPORTER 2-RELATED"/>
    <property type="match status" value="1"/>
</dbReference>
<dbReference type="STRING" id="1379870.SD10_14855"/>
<evidence type="ECO:0000256" key="8">
    <source>
        <dbReference type="SAM" id="Phobius"/>
    </source>
</evidence>
<dbReference type="GO" id="GO:0005886">
    <property type="term" value="C:plasma membrane"/>
    <property type="evidence" value="ECO:0007669"/>
    <property type="project" value="UniProtKB-SubCell"/>
</dbReference>
<feature type="transmembrane region" description="Helical" evidence="8">
    <location>
        <begin position="133"/>
        <end position="152"/>
    </location>
</feature>
<dbReference type="InterPro" id="IPR004812">
    <property type="entry name" value="Efflux_drug-R_Bcr/CmlA"/>
</dbReference>
<evidence type="ECO:0000259" key="9">
    <source>
        <dbReference type="PROSITE" id="PS50850"/>
    </source>
</evidence>
<dbReference type="GO" id="GO:0015385">
    <property type="term" value="F:sodium:proton antiporter activity"/>
    <property type="evidence" value="ECO:0007669"/>
    <property type="project" value="TreeGrafter"/>
</dbReference>
<evidence type="ECO:0000256" key="4">
    <source>
        <dbReference type="ARBA" id="ARBA00022475"/>
    </source>
</evidence>
<evidence type="ECO:0000313" key="10">
    <source>
        <dbReference type="EMBL" id="AKD55993.1"/>
    </source>
</evidence>
<dbReference type="FunFam" id="1.20.1720.10:FF:000005">
    <property type="entry name" value="Bcr/CflA family efflux transporter"/>
    <property type="match status" value="1"/>
</dbReference>
<feature type="transmembrane region" description="Helical" evidence="8">
    <location>
        <begin position="158"/>
        <end position="178"/>
    </location>
</feature>
<accession>A0A0E3ZWU4</accession>
<dbReference type="OrthoDB" id="9800416at2"/>
<evidence type="ECO:0000313" key="11">
    <source>
        <dbReference type="Proteomes" id="UP000033054"/>
    </source>
</evidence>
<dbReference type="SUPFAM" id="SSF103473">
    <property type="entry name" value="MFS general substrate transporter"/>
    <property type="match status" value="1"/>
</dbReference>
<organism evidence="10 11">
    <name type="scientific">Spirosoma radiotolerans</name>
    <dbReference type="NCBI Taxonomy" id="1379870"/>
    <lineage>
        <taxon>Bacteria</taxon>
        <taxon>Pseudomonadati</taxon>
        <taxon>Bacteroidota</taxon>
        <taxon>Cytophagia</taxon>
        <taxon>Cytophagales</taxon>
        <taxon>Cytophagaceae</taxon>
        <taxon>Spirosoma</taxon>
    </lineage>
</organism>
<evidence type="ECO:0000256" key="1">
    <source>
        <dbReference type="ARBA" id="ARBA00004651"/>
    </source>
</evidence>
<keyword evidence="5 8" id="KW-0812">Transmembrane</keyword>
<dbReference type="AlphaFoldDB" id="A0A0E3ZWU4"/>
<dbReference type="NCBIfam" id="TIGR00710">
    <property type="entry name" value="efflux_Bcr_CflA"/>
    <property type="match status" value="1"/>
</dbReference>
<dbReference type="InterPro" id="IPR020846">
    <property type="entry name" value="MFS_dom"/>
</dbReference>
<keyword evidence="11" id="KW-1185">Reference proteome</keyword>
<reference evidence="10 11" key="1">
    <citation type="journal article" date="2014" name="Curr. Microbiol.">
        <title>Spirosoma radiotolerans sp. nov., a gamma-radiation-resistant bacterium isolated from gamma ray-irradiated soil.</title>
        <authorList>
            <person name="Lee J.J."/>
            <person name="Srinivasan S."/>
            <person name="Lim S."/>
            <person name="Joe M."/>
            <person name="Im S."/>
            <person name="Bae S.I."/>
            <person name="Park K.R."/>
            <person name="Han J.H."/>
            <person name="Park S.H."/>
            <person name="Joo B.M."/>
            <person name="Park S.J."/>
            <person name="Kim M.K."/>
        </authorList>
    </citation>
    <scope>NUCLEOTIDE SEQUENCE [LARGE SCALE GENOMIC DNA]</scope>
    <source>
        <strain evidence="10 11">DG5A</strain>
    </source>
</reference>
<keyword evidence="4" id="KW-1003">Cell membrane</keyword>
<evidence type="ECO:0000256" key="6">
    <source>
        <dbReference type="ARBA" id="ARBA00022989"/>
    </source>
</evidence>
<dbReference type="HOGENOM" id="CLU_001265_47_1_10"/>
<feature type="domain" description="Major facilitator superfamily (MFS) profile" evidence="9">
    <location>
        <begin position="9"/>
        <end position="394"/>
    </location>
</feature>
<dbReference type="PATRIC" id="fig|1379870.5.peg.3230"/>
<name>A0A0E3ZWU4_9BACT</name>
<dbReference type="CDD" id="cd17320">
    <property type="entry name" value="MFS_MdfA_MDR_like"/>
    <property type="match status" value="1"/>
</dbReference>
<dbReference type="InterPro" id="IPR036259">
    <property type="entry name" value="MFS_trans_sf"/>
</dbReference>
<sequence>MTQRRRTSIILILGAMTALSPFSIDMYLPGFPAIARDLQTTVPQVALSLSTFFIGISAGQLLYGPLLDRFGRKKPLYAGMSLFILTSIGCMTAQSIDWLIALRFLQAVGSCVAGVAAVAMVRDLFPVEENAKVFALLMLVLGLSPLLAPTIGGYVTAAFGWQSVFIILAIMGALLLLATRYGLPNGYQPDTSLSLKPRPILANFLAVLREPQFSTYAFAGGMSFAGLFAYVADSPLVFMDIFKVSGQVYGWIFAGLSVGLIGASQLNGLLLRHYRSEQLVFAALCSQVTITLIFLLLTSLGWIGLTGTLILLFAFLACLGISNPNNGALSLAPFTKNAGSASALMGATQMGLGALASFCVSVLNNHTAIPMVSIMASTSLVALLILLVGRRNIRNKATKSAASIQDPIAL</sequence>
<dbReference type="PANTHER" id="PTHR23502">
    <property type="entry name" value="MAJOR FACILITATOR SUPERFAMILY"/>
    <property type="match status" value="1"/>
</dbReference>
<evidence type="ECO:0000256" key="2">
    <source>
        <dbReference type="ARBA" id="ARBA00006236"/>
    </source>
</evidence>
<feature type="transmembrane region" description="Helical" evidence="8">
    <location>
        <begin position="251"/>
        <end position="271"/>
    </location>
</feature>
<protein>
    <submittedName>
        <fullName evidence="10">Multidrug transporter</fullName>
    </submittedName>
</protein>
<dbReference type="EMBL" id="CP010429">
    <property type="protein sequence ID" value="AKD55993.1"/>
    <property type="molecule type" value="Genomic_DNA"/>
</dbReference>
<feature type="transmembrane region" description="Helical" evidence="8">
    <location>
        <begin position="213"/>
        <end position="231"/>
    </location>
</feature>
<feature type="transmembrane region" description="Helical" evidence="8">
    <location>
        <begin position="302"/>
        <end position="322"/>
    </location>
</feature>
<dbReference type="PROSITE" id="PS50850">
    <property type="entry name" value="MFS"/>
    <property type="match status" value="1"/>
</dbReference>
<feature type="transmembrane region" description="Helical" evidence="8">
    <location>
        <begin position="44"/>
        <end position="63"/>
    </location>
</feature>
<keyword evidence="3" id="KW-0813">Transport</keyword>